<name>A0A9P6NCS8_9BASI</name>
<organism evidence="1 2">
    <name type="scientific">Cronartium quercuum f. sp. fusiforme G11</name>
    <dbReference type="NCBI Taxonomy" id="708437"/>
    <lineage>
        <taxon>Eukaryota</taxon>
        <taxon>Fungi</taxon>
        <taxon>Dikarya</taxon>
        <taxon>Basidiomycota</taxon>
        <taxon>Pucciniomycotina</taxon>
        <taxon>Pucciniomycetes</taxon>
        <taxon>Pucciniales</taxon>
        <taxon>Coleosporiaceae</taxon>
        <taxon>Cronartium</taxon>
    </lineage>
</organism>
<dbReference type="Proteomes" id="UP000886653">
    <property type="component" value="Unassembled WGS sequence"/>
</dbReference>
<dbReference type="AlphaFoldDB" id="A0A9P6NCS8"/>
<sequence length="60" mass="6759">LHQEKTKTRCNQRGSGSFSIVSNVEESHKKRPWEYLLLHPSVLHCVPGQGQPGDRCEESG</sequence>
<reference evidence="1" key="1">
    <citation type="submission" date="2013-11" db="EMBL/GenBank/DDBJ databases">
        <title>Genome sequence of the fusiform rust pathogen reveals effectors for host alternation and coevolution with pine.</title>
        <authorList>
            <consortium name="DOE Joint Genome Institute"/>
            <person name="Smith K."/>
            <person name="Pendleton A."/>
            <person name="Kubisiak T."/>
            <person name="Anderson C."/>
            <person name="Salamov A."/>
            <person name="Aerts A."/>
            <person name="Riley R."/>
            <person name="Clum A."/>
            <person name="Lindquist E."/>
            <person name="Ence D."/>
            <person name="Campbell M."/>
            <person name="Kronenberg Z."/>
            <person name="Feau N."/>
            <person name="Dhillon B."/>
            <person name="Hamelin R."/>
            <person name="Burleigh J."/>
            <person name="Smith J."/>
            <person name="Yandell M."/>
            <person name="Nelson C."/>
            <person name="Grigoriev I."/>
            <person name="Davis J."/>
        </authorList>
    </citation>
    <scope>NUCLEOTIDE SEQUENCE</scope>
    <source>
        <strain evidence="1">G11</strain>
    </source>
</reference>
<dbReference type="EMBL" id="MU167311">
    <property type="protein sequence ID" value="KAG0143744.1"/>
    <property type="molecule type" value="Genomic_DNA"/>
</dbReference>
<evidence type="ECO:0000313" key="2">
    <source>
        <dbReference type="Proteomes" id="UP000886653"/>
    </source>
</evidence>
<proteinExistence type="predicted"/>
<keyword evidence="2" id="KW-1185">Reference proteome</keyword>
<comment type="caution">
    <text evidence="1">The sequence shown here is derived from an EMBL/GenBank/DDBJ whole genome shotgun (WGS) entry which is preliminary data.</text>
</comment>
<gene>
    <name evidence="1" type="ORF">CROQUDRAFT_660827</name>
</gene>
<evidence type="ECO:0000313" key="1">
    <source>
        <dbReference type="EMBL" id="KAG0143744.1"/>
    </source>
</evidence>
<feature type="non-terminal residue" evidence="1">
    <location>
        <position position="1"/>
    </location>
</feature>
<accession>A0A9P6NCS8</accession>
<protein>
    <submittedName>
        <fullName evidence="1">Uncharacterized protein</fullName>
    </submittedName>
</protein>